<gene>
    <name evidence="1" type="ORF">FK531_10430</name>
</gene>
<dbReference type="Proteomes" id="UP000316256">
    <property type="component" value="Unassembled WGS sequence"/>
</dbReference>
<keyword evidence="2" id="KW-1185">Reference proteome</keyword>
<proteinExistence type="predicted"/>
<evidence type="ECO:0000313" key="1">
    <source>
        <dbReference type="EMBL" id="TQF69473.1"/>
    </source>
</evidence>
<protein>
    <submittedName>
        <fullName evidence="1">GYD domain-containing protein</fullName>
    </submittedName>
</protein>
<comment type="caution">
    <text evidence="1">The sequence shown here is derived from an EMBL/GenBank/DDBJ whole genome shotgun (WGS) entry which is preliminary data.</text>
</comment>
<dbReference type="Pfam" id="PF08734">
    <property type="entry name" value="GYD"/>
    <property type="match status" value="1"/>
</dbReference>
<dbReference type="OrthoDB" id="9796147at2"/>
<sequence length="106" mass="11226">MPRYLWQVTYSSEGAKGLLTEGGSSRRDAITQMVESVGGTVESCYFALGGHDLVVIGQVPDEVAAATLGIRTAAAGAARSESVVLLTPEQVDDAVRREAEYRVPGR</sequence>
<dbReference type="AlphaFoldDB" id="A0A541BB29"/>
<name>A0A541BB29_9NOCA</name>
<reference evidence="1 2" key="1">
    <citation type="submission" date="2019-06" db="EMBL/GenBank/DDBJ databases">
        <title>Rhodococcus spaelei sp. nov., isolated from a cave.</title>
        <authorList>
            <person name="Lee S.D."/>
        </authorList>
    </citation>
    <scope>NUCLEOTIDE SEQUENCE [LARGE SCALE GENOMIC DNA]</scope>
    <source>
        <strain evidence="1 2">C9-5</strain>
    </source>
</reference>
<dbReference type="EMBL" id="VIGH01000004">
    <property type="protein sequence ID" value="TQF69473.1"/>
    <property type="molecule type" value="Genomic_DNA"/>
</dbReference>
<dbReference type="InterPro" id="IPR014845">
    <property type="entry name" value="GYD/TTHA1554"/>
</dbReference>
<accession>A0A541BB29</accession>
<organism evidence="1 2">
    <name type="scientific">Rhodococcus spelaei</name>
    <dbReference type="NCBI Taxonomy" id="2546320"/>
    <lineage>
        <taxon>Bacteria</taxon>
        <taxon>Bacillati</taxon>
        <taxon>Actinomycetota</taxon>
        <taxon>Actinomycetes</taxon>
        <taxon>Mycobacteriales</taxon>
        <taxon>Nocardiaceae</taxon>
        <taxon>Rhodococcus</taxon>
    </lineage>
</organism>
<evidence type="ECO:0000313" key="2">
    <source>
        <dbReference type="Proteomes" id="UP000316256"/>
    </source>
</evidence>
<dbReference type="RefSeq" id="WP_142098870.1">
    <property type="nucleotide sequence ID" value="NZ_VIGH01000004.1"/>
</dbReference>